<evidence type="ECO:0000256" key="1">
    <source>
        <dbReference type="ARBA" id="ARBA00004141"/>
    </source>
</evidence>
<keyword evidence="6 8" id="KW-1133">Transmembrane helix</keyword>
<keyword evidence="3" id="KW-0547">Nucleotide-binding</keyword>
<evidence type="ECO:0000259" key="9">
    <source>
        <dbReference type="Pfam" id="PF00122"/>
    </source>
</evidence>
<feature type="transmembrane region" description="Helical" evidence="8">
    <location>
        <begin position="634"/>
        <end position="653"/>
    </location>
</feature>
<dbReference type="Gene3D" id="3.40.50.1000">
    <property type="entry name" value="HAD superfamily/HAD-like"/>
    <property type="match status" value="1"/>
</dbReference>
<feature type="transmembrane region" description="Helical" evidence="8">
    <location>
        <begin position="240"/>
        <end position="261"/>
    </location>
</feature>
<feature type="domain" description="P-type ATPase A" evidence="9">
    <location>
        <begin position="110"/>
        <end position="222"/>
    </location>
</feature>
<keyword evidence="5" id="KW-1278">Translocase</keyword>
<dbReference type="NCBIfam" id="TIGR01494">
    <property type="entry name" value="ATPase_P-type"/>
    <property type="match status" value="2"/>
</dbReference>
<evidence type="ECO:0000256" key="8">
    <source>
        <dbReference type="SAM" id="Phobius"/>
    </source>
</evidence>
<evidence type="ECO:0000313" key="13">
    <source>
        <dbReference type="Proteomes" id="UP001596055"/>
    </source>
</evidence>
<evidence type="ECO:0000259" key="10">
    <source>
        <dbReference type="Pfam" id="PF00689"/>
    </source>
</evidence>
<dbReference type="SUPFAM" id="SSF81653">
    <property type="entry name" value="Calcium ATPase, transduction domain A"/>
    <property type="match status" value="1"/>
</dbReference>
<feature type="transmembrane region" description="Helical" evidence="8">
    <location>
        <begin position="273"/>
        <end position="298"/>
    </location>
</feature>
<comment type="caution">
    <text evidence="12">The sequence shown here is derived from an EMBL/GenBank/DDBJ whole genome shotgun (WGS) entry which is preliminary data.</text>
</comment>
<keyword evidence="7 8" id="KW-0472">Membrane</keyword>
<organism evidence="12 13">
    <name type="scientific">Marinobacter koreensis</name>
    <dbReference type="NCBI Taxonomy" id="335974"/>
    <lineage>
        <taxon>Bacteria</taxon>
        <taxon>Pseudomonadati</taxon>
        <taxon>Pseudomonadota</taxon>
        <taxon>Gammaproteobacteria</taxon>
        <taxon>Pseudomonadales</taxon>
        <taxon>Marinobacteraceae</taxon>
        <taxon>Marinobacter</taxon>
    </lineage>
</organism>
<dbReference type="PRINTS" id="PR00120">
    <property type="entry name" value="HATPASE"/>
</dbReference>
<feature type="transmembrane region" description="Helical" evidence="8">
    <location>
        <begin position="763"/>
        <end position="783"/>
    </location>
</feature>
<dbReference type="PROSITE" id="PS00154">
    <property type="entry name" value="ATPASE_E1_E2"/>
    <property type="match status" value="1"/>
</dbReference>
<accession>A0ABW0RLC7</accession>
<evidence type="ECO:0000256" key="6">
    <source>
        <dbReference type="ARBA" id="ARBA00022989"/>
    </source>
</evidence>
<dbReference type="Gene3D" id="3.40.1110.10">
    <property type="entry name" value="Calcium-transporting ATPase, cytoplasmic domain N"/>
    <property type="match status" value="1"/>
</dbReference>
<evidence type="ECO:0000256" key="7">
    <source>
        <dbReference type="ARBA" id="ARBA00023136"/>
    </source>
</evidence>
<dbReference type="InterPro" id="IPR059000">
    <property type="entry name" value="ATPase_P-type_domA"/>
</dbReference>
<dbReference type="InterPro" id="IPR036412">
    <property type="entry name" value="HAD-like_sf"/>
</dbReference>
<dbReference type="EMBL" id="JBHSNL010000001">
    <property type="protein sequence ID" value="MFC5543772.1"/>
    <property type="molecule type" value="Genomic_DNA"/>
</dbReference>
<dbReference type="SFLD" id="SFLDG00002">
    <property type="entry name" value="C1.7:_P-type_atpase_like"/>
    <property type="match status" value="1"/>
</dbReference>
<feature type="transmembrane region" description="Helical" evidence="8">
    <location>
        <begin position="67"/>
        <end position="88"/>
    </location>
</feature>
<evidence type="ECO:0000256" key="5">
    <source>
        <dbReference type="ARBA" id="ARBA00022967"/>
    </source>
</evidence>
<dbReference type="Gene3D" id="2.70.150.10">
    <property type="entry name" value="Calcium-transporting ATPase, cytoplasmic transduction domain A"/>
    <property type="match status" value="1"/>
</dbReference>
<dbReference type="InterPro" id="IPR006068">
    <property type="entry name" value="ATPase_P-typ_cation-transptr_C"/>
</dbReference>
<protein>
    <submittedName>
        <fullName evidence="12">Cation-translocating P-type ATPase</fullName>
    </submittedName>
</protein>
<dbReference type="Pfam" id="PF00690">
    <property type="entry name" value="Cation_ATPase_N"/>
    <property type="match status" value="1"/>
</dbReference>
<feature type="domain" description="Cation-transporting P-type ATPase C-terminal" evidence="10">
    <location>
        <begin position="659"/>
        <end position="810"/>
    </location>
</feature>
<dbReference type="Pfam" id="PF00122">
    <property type="entry name" value="E1-E2_ATPase"/>
    <property type="match status" value="1"/>
</dbReference>
<feature type="transmembrane region" description="Helical" evidence="8">
    <location>
        <begin position="736"/>
        <end position="756"/>
    </location>
</feature>
<dbReference type="InterPro" id="IPR001757">
    <property type="entry name" value="P_typ_ATPase"/>
</dbReference>
<dbReference type="Pfam" id="PF00702">
    <property type="entry name" value="Hydrolase"/>
    <property type="match status" value="1"/>
</dbReference>
<dbReference type="InterPro" id="IPR008250">
    <property type="entry name" value="ATPase_P-typ_transduc_dom_A_sf"/>
</dbReference>
<dbReference type="SUPFAM" id="SSF56784">
    <property type="entry name" value="HAD-like"/>
    <property type="match status" value="1"/>
</dbReference>
<proteinExistence type="predicted"/>
<dbReference type="RefSeq" id="WP_282451831.1">
    <property type="nucleotide sequence ID" value="NZ_JAKZAJ010000003.1"/>
</dbReference>
<name>A0ABW0RLC7_9GAMM</name>
<dbReference type="InterPro" id="IPR018303">
    <property type="entry name" value="ATPase_P-typ_P_site"/>
</dbReference>
<evidence type="ECO:0000256" key="4">
    <source>
        <dbReference type="ARBA" id="ARBA00022840"/>
    </source>
</evidence>
<dbReference type="Proteomes" id="UP001596055">
    <property type="component" value="Unassembled WGS sequence"/>
</dbReference>
<dbReference type="SFLD" id="SFLDS00003">
    <property type="entry name" value="Haloacid_Dehalogenase"/>
    <property type="match status" value="1"/>
</dbReference>
<dbReference type="InterPro" id="IPR044492">
    <property type="entry name" value="P_typ_ATPase_HD_dom"/>
</dbReference>
<dbReference type="InterPro" id="IPR023214">
    <property type="entry name" value="HAD_sf"/>
</dbReference>
<evidence type="ECO:0000256" key="2">
    <source>
        <dbReference type="ARBA" id="ARBA00022692"/>
    </source>
</evidence>
<feature type="transmembrane region" description="Helical" evidence="8">
    <location>
        <begin position="659"/>
        <end position="680"/>
    </location>
</feature>
<dbReference type="Gene3D" id="1.20.1110.10">
    <property type="entry name" value="Calcium-transporting ATPase, transmembrane domain"/>
    <property type="match status" value="1"/>
</dbReference>
<dbReference type="PANTHER" id="PTHR42861">
    <property type="entry name" value="CALCIUM-TRANSPORTING ATPASE"/>
    <property type="match status" value="1"/>
</dbReference>
<sequence length="828" mass="90214">MKRIIPPEVARALPRGTRGLSQAEVNATRQRFGTNQIIETPPSGLWPLIRNTVKDPMLWFLLGTSGIFWLVGESTEALVLLVSLIPFFGMDSYLHRRTQASIEGLSGQLSARARVIREDGTTSVDATDLVPGDLVEVNAGESFPADGLLLVEDSIQVDESALTGEAYPVRKSIFADEPAGVAEQAIDTCFWGYAGTRILSGKAVLRVVFTGRETLYGEIVRTALGGKQERPPLQRAVGRLVTWLLVVAIAFCGILATVRWYQGHGLLDALISAVTLAVAALPEEFPVVLTFFLGVGVYRLAKRRALVRRGVVVENIGRITTICSDKTGTLTEGRLCLAHQYPSEDLSIDQLLTIAADASLSEEGDPLDRAILEAAPTNRTPDVIARFPFTEDRKREVTIVRDGRIAHVAMKGAPETVLSMCFLDGTQKKAWLRQVQDLAENGHKVIACAYKPWTLVEDSANEPDRDFEFAGLLAFEDPAREGVRHALQQCRQARIKVIMVTGDHPATAGALAAEVGLGETPPRVVTGEEMEARLSEEGSKYLDQVDVVARAVPVHKHTLVRCLQSRGEIVAVTGDGVNDVPALKVADVGIAMGERGTRSAREVASIILMDDNFRTIVGAIAEGRQLFANLQMSFQYLLMVHIPLVLTAALIPLMGYPILYLPIHVVWLELIIHPTALLVFQYHPGTDELRYRPRQEKLSFFTPIQTLGIAFTGLLVTSLIYWSYVRSLGIGRDVDHARAMAMVVLIVASGVVTSLLSRLRGKAAISVTVFSLISAAVLIQIPGLSSLLNLKPLHYDDWLVAAGSGALVCLPILGFRFLEVAWAKSAGR</sequence>
<evidence type="ECO:0000256" key="3">
    <source>
        <dbReference type="ARBA" id="ARBA00022741"/>
    </source>
</evidence>
<evidence type="ECO:0000259" key="11">
    <source>
        <dbReference type="Pfam" id="PF00690"/>
    </source>
</evidence>
<keyword evidence="2 8" id="KW-0812">Transmembrane</keyword>
<gene>
    <name evidence="12" type="ORF">ACFPQA_01790</name>
</gene>
<comment type="subcellular location">
    <subcellularLocation>
        <location evidence="1">Membrane</location>
        <topology evidence="1">Multi-pass membrane protein</topology>
    </subcellularLocation>
</comment>
<dbReference type="InterPro" id="IPR023299">
    <property type="entry name" value="ATPase_P-typ_cyto_dom_N"/>
</dbReference>
<dbReference type="SUPFAM" id="SSF81665">
    <property type="entry name" value="Calcium ATPase, transmembrane domain M"/>
    <property type="match status" value="1"/>
</dbReference>
<feature type="domain" description="Cation-transporting P-type ATPase N-terminal" evidence="11">
    <location>
        <begin position="8"/>
        <end position="67"/>
    </location>
</feature>
<feature type="transmembrane region" description="Helical" evidence="8">
    <location>
        <begin position="798"/>
        <end position="818"/>
    </location>
</feature>
<dbReference type="Pfam" id="PF00689">
    <property type="entry name" value="Cation_ATPase_C"/>
    <property type="match status" value="1"/>
</dbReference>
<dbReference type="SFLD" id="SFLDF00027">
    <property type="entry name" value="p-type_atpase"/>
    <property type="match status" value="1"/>
</dbReference>
<dbReference type="InterPro" id="IPR004014">
    <property type="entry name" value="ATPase_P-typ_cation-transptr_N"/>
</dbReference>
<keyword evidence="13" id="KW-1185">Reference proteome</keyword>
<feature type="transmembrane region" description="Helical" evidence="8">
    <location>
        <begin position="700"/>
        <end position="724"/>
    </location>
</feature>
<reference evidence="13" key="1">
    <citation type="journal article" date="2019" name="Int. J. Syst. Evol. Microbiol.">
        <title>The Global Catalogue of Microorganisms (GCM) 10K type strain sequencing project: providing services to taxonomists for standard genome sequencing and annotation.</title>
        <authorList>
            <consortium name="The Broad Institute Genomics Platform"/>
            <consortium name="The Broad Institute Genome Sequencing Center for Infectious Disease"/>
            <person name="Wu L."/>
            <person name="Ma J."/>
        </authorList>
    </citation>
    <scope>NUCLEOTIDE SEQUENCE [LARGE SCALE GENOMIC DNA]</scope>
    <source>
        <strain evidence="13">CGMCC 4.1799</strain>
    </source>
</reference>
<dbReference type="InterPro" id="IPR023298">
    <property type="entry name" value="ATPase_P-typ_TM_dom_sf"/>
</dbReference>
<evidence type="ECO:0000313" key="12">
    <source>
        <dbReference type="EMBL" id="MFC5543772.1"/>
    </source>
</evidence>
<dbReference type="PRINTS" id="PR00119">
    <property type="entry name" value="CATATPASE"/>
</dbReference>
<keyword evidence="4" id="KW-0067">ATP-binding</keyword>